<dbReference type="EMBL" id="CP121196">
    <property type="protein sequence ID" value="XBH17276.1"/>
    <property type="molecule type" value="Genomic_DNA"/>
</dbReference>
<dbReference type="RefSeq" id="WP_348262507.1">
    <property type="nucleotide sequence ID" value="NZ_CP121196.1"/>
</dbReference>
<accession>A0AAU7DIR0</accession>
<feature type="compositionally biased region" description="Low complexity" evidence="1">
    <location>
        <begin position="48"/>
        <end position="57"/>
    </location>
</feature>
<evidence type="ECO:0000313" key="2">
    <source>
        <dbReference type="EMBL" id="XBH17276.1"/>
    </source>
</evidence>
<sequence length="121" mass="13677">MTPDPYRNAYQKALEDLTVISETFEQLSNRKKHVENLVLALQPIFSSAQSDAPTSSSIVEMHAPQTSHEMSLETPEPTAETEHRFSFLNVPAPLPESDGDPFERRVKANFRFRGLSAQRSF</sequence>
<feature type="region of interest" description="Disordered" evidence="1">
    <location>
        <begin position="48"/>
        <end position="82"/>
    </location>
</feature>
<name>A0AAU7DIR0_9BACT</name>
<dbReference type="AlphaFoldDB" id="A0AAU7DIR0"/>
<organism evidence="2">
    <name type="scientific">Telmatobacter sp. DSM 110680</name>
    <dbReference type="NCBI Taxonomy" id="3036704"/>
    <lineage>
        <taxon>Bacteria</taxon>
        <taxon>Pseudomonadati</taxon>
        <taxon>Acidobacteriota</taxon>
        <taxon>Terriglobia</taxon>
        <taxon>Terriglobales</taxon>
        <taxon>Acidobacteriaceae</taxon>
        <taxon>Telmatobacter</taxon>
    </lineage>
</organism>
<reference evidence="2" key="1">
    <citation type="submission" date="2023-03" db="EMBL/GenBank/DDBJ databases">
        <title>Edaphobacter sp.</title>
        <authorList>
            <person name="Huber K.J."/>
            <person name="Papendorf J."/>
            <person name="Pilke C."/>
            <person name="Bunk B."/>
            <person name="Sproeer C."/>
            <person name="Pester M."/>
        </authorList>
    </citation>
    <scope>NUCLEOTIDE SEQUENCE</scope>
    <source>
        <strain evidence="2">DSM 110680</strain>
    </source>
</reference>
<gene>
    <name evidence="2" type="ORF">P8935_22255</name>
</gene>
<evidence type="ECO:0000256" key="1">
    <source>
        <dbReference type="SAM" id="MobiDB-lite"/>
    </source>
</evidence>
<proteinExistence type="predicted"/>
<protein>
    <submittedName>
        <fullName evidence="2">Uncharacterized protein</fullName>
    </submittedName>
</protein>